<dbReference type="GO" id="GO:0005524">
    <property type="term" value="F:ATP binding"/>
    <property type="evidence" value="ECO:0007669"/>
    <property type="project" value="UniProtKB-UniRule"/>
</dbReference>
<accession>A0AAD2E6P5</accession>
<evidence type="ECO:0000256" key="2">
    <source>
        <dbReference type="ARBA" id="ARBA00012406"/>
    </source>
</evidence>
<evidence type="ECO:0000256" key="5">
    <source>
        <dbReference type="ARBA" id="ARBA00022777"/>
    </source>
</evidence>
<sequence>MHWWRGMKSHADDSLVDGGGGRSPLKTSLFSRRSRAGKLQNLIDNDENSPARSSFVPMAAAQPSPQPLPLPEVRAFIEHDAKFDSSCQSYNVPLPSPMEAYIIVHRGDNEKRNRERERANQLNAYAIDELNVPKSRLAGKHVRRNSENCESWSSNKSTIKQNDMEMSSDIDKTSFPISAPSSPYSFPHLSPTRNSGDFLVTHYTTPPGAFQVWSAPEMPHLDTHLGTRLSYQLPPEKTSSNVDNSPLHSPRASSFQLAISPNKPATPLYNKISPETSSAWRESNAQANLHPLPLPPGVTPSFPVAAKPELHETAIPSHPTPMSPLTAKPEFHVTSMPSQTASTMFPLTAKPEFSATAMPLQPTSISLVAAKPELMLIKGQWQKGKLIGRGTFGSVYIASNRVTGALCAMKEVEILPDDPKSAECVRQLEQVGDRFYIYLEYVHPGSINKFIHDHCGAITESVVRNFTRHILCGLAYLHSTKTIHRDIKGANLLVDANGVVKLADFGMAKHLTGYAANLSLKGSPYWMAPELLQSVMQVDASSDLALAVDIWSLGCTIIEMFNGKPPWSEYEGAAALFKVLKDTPPIPETMSADGKEFLHCCFRRKPTDRPTARMLLEHPFVKYSHQPDALSCDEIRLTGNVQCQRGQPSYKFEQVPVSSDTQILKGKLAINEIGQRSHHKRFNFANAPLHSPRSTLRPFPVYPRCTRAIAKIVLAFMQIISSSIMHSAIKKL</sequence>
<dbReference type="EMBL" id="OU503052">
    <property type="protein sequence ID" value="CAI9780762.1"/>
    <property type="molecule type" value="Genomic_DNA"/>
</dbReference>
<dbReference type="InterPro" id="IPR050538">
    <property type="entry name" value="MAP_kinase_kinase_kinase"/>
</dbReference>
<evidence type="ECO:0000313" key="13">
    <source>
        <dbReference type="Proteomes" id="UP000834106"/>
    </source>
</evidence>
<dbReference type="SUPFAM" id="SSF56112">
    <property type="entry name" value="Protein kinase-like (PK-like)"/>
    <property type="match status" value="1"/>
</dbReference>
<dbReference type="InterPro" id="IPR017441">
    <property type="entry name" value="Protein_kinase_ATP_BS"/>
</dbReference>
<gene>
    <name evidence="12" type="ORF">FPE_LOCUS28192</name>
</gene>
<feature type="region of interest" description="Disordered" evidence="10">
    <location>
        <begin position="1"/>
        <end position="27"/>
    </location>
</feature>
<dbReference type="EC" id="2.7.11.25" evidence="2"/>
<dbReference type="Pfam" id="PF00069">
    <property type="entry name" value="Pkinase"/>
    <property type="match status" value="1"/>
</dbReference>
<evidence type="ECO:0000313" key="12">
    <source>
        <dbReference type="EMBL" id="CAI9780762.1"/>
    </source>
</evidence>
<dbReference type="PROSITE" id="PS50011">
    <property type="entry name" value="PROTEIN_KINASE_DOM"/>
    <property type="match status" value="1"/>
</dbReference>
<evidence type="ECO:0000256" key="9">
    <source>
        <dbReference type="PROSITE-ProRule" id="PRU10141"/>
    </source>
</evidence>
<evidence type="ECO:0000256" key="6">
    <source>
        <dbReference type="ARBA" id="ARBA00022840"/>
    </source>
</evidence>
<dbReference type="PANTHER" id="PTHR48016:SF5">
    <property type="entry name" value="MITOGEN-ACTIVATED PROTEIN KINASE KINASE KINASE 5"/>
    <property type="match status" value="1"/>
</dbReference>
<evidence type="ECO:0000259" key="11">
    <source>
        <dbReference type="PROSITE" id="PS50011"/>
    </source>
</evidence>
<comment type="catalytic activity">
    <reaction evidence="8">
        <text>L-seryl-[protein] + ATP = O-phospho-L-seryl-[protein] + ADP + H(+)</text>
        <dbReference type="Rhea" id="RHEA:17989"/>
        <dbReference type="Rhea" id="RHEA-COMP:9863"/>
        <dbReference type="Rhea" id="RHEA-COMP:11604"/>
        <dbReference type="ChEBI" id="CHEBI:15378"/>
        <dbReference type="ChEBI" id="CHEBI:29999"/>
        <dbReference type="ChEBI" id="CHEBI:30616"/>
        <dbReference type="ChEBI" id="CHEBI:83421"/>
        <dbReference type="ChEBI" id="CHEBI:456216"/>
        <dbReference type="EC" id="2.7.11.25"/>
    </reaction>
</comment>
<keyword evidence="4 9" id="KW-0547">Nucleotide-binding</keyword>
<keyword evidence="5" id="KW-0418">Kinase</keyword>
<evidence type="ECO:0000256" key="1">
    <source>
        <dbReference type="ARBA" id="ARBA00006529"/>
    </source>
</evidence>
<dbReference type="GO" id="GO:0004709">
    <property type="term" value="F:MAP kinase kinase kinase activity"/>
    <property type="evidence" value="ECO:0007669"/>
    <property type="project" value="UniProtKB-EC"/>
</dbReference>
<dbReference type="InterPro" id="IPR000719">
    <property type="entry name" value="Prot_kinase_dom"/>
</dbReference>
<evidence type="ECO:0000256" key="8">
    <source>
        <dbReference type="ARBA" id="ARBA00048329"/>
    </source>
</evidence>
<proteinExistence type="inferred from homology"/>
<evidence type="ECO:0000256" key="10">
    <source>
        <dbReference type="SAM" id="MobiDB-lite"/>
    </source>
</evidence>
<dbReference type="PROSITE" id="PS00107">
    <property type="entry name" value="PROTEIN_KINASE_ATP"/>
    <property type="match status" value="1"/>
</dbReference>
<dbReference type="GO" id="GO:0005737">
    <property type="term" value="C:cytoplasm"/>
    <property type="evidence" value="ECO:0007669"/>
    <property type="project" value="TreeGrafter"/>
</dbReference>
<dbReference type="InterPro" id="IPR011009">
    <property type="entry name" value="Kinase-like_dom_sf"/>
</dbReference>
<dbReference type="Gene3D" id="1.10.510.10">
    <property type="entry name" value="Transferase(Phosphotransferase) domain 1"/>
    <property type="match status" value="1"/>
</dbReference>
<dbReference type="SMART" id="SM00220">
    <property type="entry name" value="S_TKc"/>
    <property type="match status" value="1"/>
</dbReference>
<organism evidence="12 13">
    <name type="scientific">Fraxinus pennsylvanica</name>
    <dbReference type="NCBI Taxonomy" id="56036"/>
    <lineage>
        <taxon>Eukaryota</taxon>
        <taxon>Viridiplantae</taxon>
        <taxon>Streptophyta</taxon>
        <taxon>Embryophyta</taxon>
        <taxon>Tracheophyta</taxon>
        <taxon>Spermatophyta</taxon>
        <taxon>Magnoliopsida</taxon>
        <taxon>eudicotyledons</taxon>
        <taxon>Gunneridae</taxon>
        <taxon>Pentapetalae</taxon>
        <taxon>asterids</taxon>
        <taxon>lamiids</taxon>
        <taxon>Lamiales</taxon>
        <taxon>Oleaceae</taxon>
        <taxon>Oleeae</taxon>
        <taxon>Fraxinus</taxon>
    </lineage>
</organism>
<protein>
    <recommendedName>
        <fullName evidence="2">mitogen-activated protein kinase kinase kinase</fullName>
        <ecNumber evidence="2">2.7.11.25</ecNumber>
    </recommendedName>
</protein>
<keyword evidence="6 9" id="KW-0067">ATP-binding</keyword>
<feature type="domain" description="Protein kinase" evidence="11">
    <location>
        <begin position="381"/>
        <end position="621"/>
    </location>
</feature>
<evidence type="ECO:0000256" key="4">
    <source>
        <dbReference type="ARBA" id="ARBA00022741"/>
    </source>
</evidence>
<evidence type="ECO:0000256" key="7">
    <source>
        <dbReference type="ARBA" id="ARBA00047559"/>
    </source>
</evidence>
<feature type="binding site" evidence="9">
    <location>
        <position position="410"/>
    </location>
    <ligand>
        <name>ATP</name>
        <dbReference type="ChEBI" id="CHEBI:30616"/>
    </ligand>
</feature>
<comment type="similarity">
    <text evidence="1">Belongs to the protein kinase superfamily. STE Ser/Thr protein kinase family. MAP kinase kinase kinase subfamily.</text>
</comment>
<dbReference type="Proteomes" id="UP000834106">
    <property type="component" value="Chromosome 17"/>
</dbReference>
<name>A0AAD2E6P5_9LAMI</name>
<dbReference type="AlphaFoldDB" id="A0AAD2E6P5"/>
<keyword evidence="3" id="KW-0808">Transferase</keyword>
<comment type="catalytic activity">
    <reaction evidence="7">
        <text>L-threonyl-[protein] + ATP = O-phospho-L-threonyl-[protein] + ADP + H(+)</text>
        <dbReference type="Rhea" id="RHEA:46608"/>
        <dbReference type="Rhea" id="RHEA-COMP:11060"/>
        <dbReference type="Rhea" id="RHEA-COMP:11605"/>
        <dbReference type="ChEBI" id="CHEBI:15378"/>
        <dbReference type="ChEBI" id="CHEBI:30013"/>
        <dbReference type="ChEBI" id="CHEBI:30616"/>
        <dbReference type="ChEBI" id="CHEBI:61977"/>
        <dbReference type="ChEBI" id="CHEBI:456216"/>
        <dbReference type="EC" id="2.7.11.25"/>
    </reaction>
</comment>
<dbReference type="PANTHER" id="PTHR48016">
    <property type="entry name" value="MAP KINASE KINASE KINASE SSK2-RELATED-RELATED"/>
    <property type="match status" value="1"/>
</dbReference>
<keyword evidence="13" id="KW-1185">Reference proteome</keyword>
<reference evidence="12" key="1">
    <citation type="submission" date="2023-05" db="EMBL/GenBank/DDBJ databases">
        <authorList>
            <person name="Huff M."/>
        </authorList>
    </citation>
    <scope>NUCLEOTIDE SEQUENCE</scope>
</reference>
<evidence type="ECO:0000256" key="3">
    <source>
        <dbReference type="ARBA" id="ARBA00022679"/>
    </source>
</evidence>